<dbReference type="Proteomes" id="UP001268610">
    <property type="component" value="Unassembled WGS sequence"/>
</dbReference>
<comment type="caution">
    <text evidence="1">The sequence shown here is derived from an EMBL/GenBank/DDBJ whole genome shotgun (WGS) entry which is preliminary data.</text>
</comment>
<sequence>MKTAMSTGMPQPRYAAELPSFEWSISMPTVAQMTGSLHIHNFYIGKLRAKQEQLFESDPELAQLLDNVAAILLEHAVELADDIADKEDDDS</sequence>
<evidence type="ECO:0000313" key="2">
    <source>
        <dbReference type="Proteomes" id="UP001268610"/>
    </source>
</evidence>
<protein>
    <submittedName>
        <fullName evidence="1">Uncharacterized protein</fullName>
    </submittedName>
</protein>
<organism evidence="1 2">
    <name type="scientific">Rhizobium hidalgonense</name>
    <dbReference type="NCBI Taxonomy" id="1538159"/>
    <lineage>
        <taxon>Bacteria</taxon>
        <taxon>Pseudomonadati</taxon>
        <taxon>Pseudomonadota</taxon>
        <taxon>Alphaproteobacteria</taxon>
        <taxon>Hyphomicrobiales</taxon>
        <taxon>Rhizobiaceae</taxon>
        <taxon>Rhizobium/Agrobacterium group</taxon>
        <taxon>Rhizobium</taxon>
    </lineage>
</organism>
<evidence type="ECO:0000313" key="1">
    <source>
        <dbReference type="EMBL" id="MDR9774466.1"/>
    </source>
</evidence>
<dbReference type="EMBL" id="JAVLSF010000009">
    <property type="protein sequence ID" value="MDR9774466.1"/>
    <property type="molecule type" value="Genomic_DNA"/>
</dbReference>
<dbReference type="RefSeq" id="WP_310865630.1">
    <property type="nucleotide sequence ID" value="NZ_JAVLSF010000009.1"/>
</dbReference>
<reference evidence="1" key="1">
    <citation type="submission" date="2023-04" db="EMBL/GenBank/DDBJ databases">
        <title>Genomic characterization of faba bean (Vicia faba) microsymbionts in Mexican soils.</title>
        <authorList>
            <person name="Rivera Orduna F.N."/>
            <person name="Guevara-Luna J."/>
            <person name="Yan J."/>
            <person name="Arroyo-Herrera I."/>
            <person name="Li Y."/>
            <person name="Vasquez-Murrieta M.S."/>
            <person name="Wang E.T."/>
        </authorList>
    </citation>
    <scope>NUCLEOTIDE SEQUENCE</scope>
    <source>
        <strain evidence="1">CH26</strain>
    </source>
</reference>
<gene>
    <name evidence="1" type="ORF">RJJ65_17700</name>
</gene>
<proteinExistence type="predicted"/>
<name>A0AAJ2LMZ1_9HYPH</name>
<accession>A0AAJ2LMZ1</accession>
<dbReference type="AlphaFoldDB" id="A0AAJ2LMZ1"/>